<evidence type="ECO:0000313" key="2">
    <source>
        <dbReference type="EMBL" id="CAG8757597.1"/>
    </source>
</evidence>
<accession>A0A9N9NT08</accession>
<keyword evidence="3" id="KW-1185">Reference proteome</keyword>
<protein>
    <submittedName>
        <fullName evidence="2">17304_t:CDS:1</fullName>
    </submittedName>
</protein>
<sequence length="582" mass="67834">MDYFKTDDEWTCENAIKYYQENNHLLNFKQTLDKINKDLKEISKFDPVATRREKAKLIICNWKKLNNCLLFGHELFVPAKPYTASRSEWTKNAKEDNKMQDLIAERNVLMAQQQNEVIKTSVVRDKMVRTALARQLENFESERTQASNDLERFKDKNYENSNENVMSNLKEKPQQSITFLPKKRAHNTLQESEKNITDEDLVNSVNDASDTFDQVEFPSFYSKLKTTWGNQDVTNYHVIDLGDKDTLCQVHDLLDEDELKLLFRRLVLDDEDIHINEKTHKYIELFDQIIDEENKENIHDDTVVDEVTESNLLDKNNEETKYTEGDNENFDKSIAKMKEIMHQLDDLSEKYHYLSNTFPITAQNYDQIKMPDMFIIKSIASHLDTIIKMNGAMKNVPERTWTAHRSISTKIDVQENNFKADGVLELFERPMQIPLFLLEVSEGPNNPDPDKINEDRSKLMKEGVFAINKFMIRTKLPTLEVCSTLKVFLAQGFGDNIEIGQMIFVGPGLYLYSPFTIPPLIIPTSADNLEHIPRLIRTLLCLRYNVLKEILIFEKFAREGQKLIVKHKNKYPTGVTPDRPRA</sequence>
<proteinExistence type="predicted"/>
<reference evidence="2" key="1">
    <citation type="submission" date="2021-06" db="EMBL/GenBank/DDBJ databases">
        <authorList>
            <person name="Kallberg Y."/>
            <person name="Tangrot J."/>
            <person name="Rosling A."/>
        </authorList>
    </citation>
    <scope>NUCLEOTIDE SEQUENCE</scope>
    <source>
        <strain evidence="2">MA453B</strain>
    </source>
</reference>
<comment type="caution">
    <text evidence="2">The sequence shown here is derived from an EMBL/GenBank/DDBJ whole genome shotgun (WGS) entry which is preliminary data.</text>
</comment>
<dbReference type="AlphaFoldDB" id="A0A9N9NT08"/>
<dbReference type="Proteomes" id="UP000789405">
    <property type="component" value="Unassembled WGS sequence"/>
</dbReference>
<keyword evidence="1" id="KW-0175">Coiled coil</keyword>
<feature type="coiled-coil region" evidence="1">
    <location>
        <begin position="129"/>
        <end position="156"/>
    </location>
</feature>
<name>A0A9N9NT08_9GLOM</name>
<feature type="non-terminal residue" evidence="2">
    <location>
        <position position="582"/>
    </location>
</feature>
<evidence type="ECO:0000313" key="3">
    <source>
        <dbReference type="Proteomes" id="UP000789405"/>
    </source>
</evidence>
<evidence type="ECO:0000256" key="1">
    <source>
        <dbReference type="SAM" id="Coils"/>
    </source>
</evidence>
<gene>
    <name evidence="2" type="ORF">DERYTH_LOCUS17494</name>
</gene>
<dbReference type="OrthoDB" id="2353768at2759"/>
<dbReference type="EMBL" id="CAJVPY010016549">
    <property type="protein sequence ID" value="CAG8757597.1"/>
    <property type="molecule type" value="Genomic_DNA"/>
</dbReference>
<organism evidence="2 3">
    <name type="scientific">Dentiscutata erythropus</name>
    <dbReference type="NCBI Taxonomy" id="1348616"/>
    <lineage>
        <taxon>Eukaryota</taxon>
        <taxon>Fungi</taxon>
        <taxon>Fungi incertae sedis</taxon>
        <taxon>Mucoromycota</taxon>
        <taxon>Glomeromycotina</taxon>
        <taxon>Glomeromycetes</taxon>
        <taxon>Diversisporales</taxon>
        <taxon>Gigasporaceae</taxon>
        <taxon>Dentiscutata</taxon>
    </lineage>
</organism>